<dbReference type="InterPro" id="IPR011600">
    <property type="entry name" value="Pept_C14_caspase"/>
</dbReference>
<accession>A0ABV4ZFV5</accession>
<reference evidence="4 5" key="1">
    <citation type="submission" date="2024-09" db="EMBL/GenBank/DDBJ databases">
        <title>Draft genome sequence of multifaceted antimicrobials producing Streptomyces sp. strain FH1.</title>
        <authorList>
            <person name="Hassan F."/>
            <person name="Ali H."/>
            <person name="Hassan N."/>
            <person name="Nawaz A."/>
        </authorList>
    </citation>
    <scope>NUCLEOTIDE SEQUENCE [LARGE SCALE GENOMIC DNA]</scope>
    <source>
        <strain evidence="4 5">FH1</strain>
    </source>
</reference>
<gene>
    <name evidence="4" type="ORF">ACE11A_01215</name>
</gene>
<comment type="caution">
    <text evidence="4">The sequence shown here is derived from an EMBL/GenBank/DDBJ whole genome shotgun (WGS) entry which is preliminary data.</text>
</comment>
<sequence length="865" mass="90484">MIHQPRARRSRVLLIGVSEYERGTGYPSLPSVLANIQQLYDVLVDDAYGRFTPEVVRTVRSPDRETMVREAARAAGEAEDLLLCYFSGHGCLYTSEPAQGPGRLYLLPRAGGGPGAGTGAYGLGYAELRDLLCAGRAERIVLVLDCCYSGNALMEPLPEDRAFALLTSSRRFHGQSAGDGGGPTPFTAALLEVLRGGGDGQDERGPVTVEALAEPLRRRAERDAERARGEADSDPDDWHPELHTANEVGNTVLSQVVRLPRTSRARRLARTVRDRRDRLWARVRARPARAAGALGAAVLAGAGLLLLAGAAWQVLHPPPPDCPIPLELRVLTSPEHEQALTRVLAAFEDSARARAPLEGRPAGCRQLNAFVYAAPDGDTVAALEASAAWAEPERVCAGRAAGAGGEECAAPLRDVGPRPDVWLPGSSTAVRRVADAVAAAESAVYLGEETTVAKSPAVVLMPGDPGAEVRRSGEPLERLLTAAAEHEWPVLRAQPATSGAALLFGMAAGPGAIPAGSLPPRDDAALLCALARPAGAGSGADTPAPVLLVAERTAADLIREERRPACLGGAAGGHLAGASWDERYRAYYPGDVPQLDLTYVPVHWERAGADDAGRRTAIARLGEWLGSDEGRQALGREGFRDPDDERRALIDAPPLNHGAFVAEPGPAALPVPDAAAVADYLREEENRQPPRDVVFVVDVSSGSYSRAAQYEAVLRAAIGVLGPEDRFALLATPGGAGAPVRTLLGLGAHGADRAGEGIGALASVERFAAITPAVEEGLRLLEEGSAAGRGRLVVLLTDDQDSSGWPRVPAGGPVPLAVVSYGPDGCEHAYNRTVVALGGLCFDSSGAPGAALAGTLRVLTAPQEP</sequence>
<evidence type="ECO:0000259" key="3">
    <source>
        <dbReference type="Pfam" id="PF00656"/>
    </source>
</evidence>
<feature type="compositionally biased region" description="Basic and acidic residues" evidence="1">
    <location>
        <begin position="215"/>
        <end position="244"/>
    </location>
</feature>
<dbReference type="Gene3D" id="3.40.50.410">
    <property type="entry name" value="von Willebrand factor, type A domain"/>
    <property type="match status" value="1"/>
</dbReference>
<dbReference type="Pfam" id="PF00656">
    <property type="entry name" value="Peptidase_C14"/>
    <property type="match status" value="1"/>
</dbReference>
<proteinExistence type="predicted"/>
<keyword evidence="2" id="KW-0472">Membrane</keyword>
<keyword evidence="5" id="KW-1185">Reference proteome</keyword>
<feature type="transmembrane region" description="Helical" evidence="2">
    <location>
        <begin position="290"/>
        <end position="315"/>
    </location>
</feature>
<keyword evidence="2" id="KW-1133">Transmembrane helix</keyword>
<dbReference type="SUPFAM" id="SSF53300">
    <property type="entry name" value="vWA-like"/>
    <property type="match status" value="1"/>
</dbReference>
<organism evidence="4 5">
    <name type="scientific">Streptomyces carpaticus</name>
    <dbReference type="NCBI Taxonomy" id="285558"/>
    <lineage>
        <taxon>Bacteria</taxon>
        <taxon>Bacillati</taxon>
        <taxon>Actinomycetota</taxon>
        <taxon>Actinomycetes</taxon>
        <taxon>Kitasatosporales</taxon>
        <taxon>Streptomycetaceae</taxon>
        <taxon>Streptomyces</taxon>
    </lineage>
</organism>
<dbReference type="Gene3D" id="3.40.50.1460">
    <property type="match status" value="1"/>
</dbReference>
<dbReference type="SUPFAM" id="SSF52129">
    <property type="entry name" value="Caspase-like"/>
    <property type="match status" value="1"/>
</dbReference>
<feature type="domain" description="Peptidase C14 caspase" evidence="3">
    <location>
        <begin position="10"/>
        <end position="201"/>
    </location>
</feature>
<evidence type="ECO:0000256" key="2">
    <source>
        <dbReference type="SAM" id="Phobius"/>
    </source>
</evidence>
<evidence type="ECO:0000256" key="1">
    <source>
        <dbReference type="SAM" id="MobiDB-lite"/>
    </source>
</evidence>
<evidence type="ECO:0000313" key="4">
    <source>
        <dbReference type="EMBL" id="MFB4192997.1"/>
    </source>
</evidence>
<name>A0ABV4ZFV5_9ACTN</name>
<keyword evidence="2" id="KW-0812">Transmembrane</keyword>
<dbReference type="EMBL" id="JBHGBT010000001">
    <property type="protein sequence ID" value="MFB4192997.1"/>
    <property type="molecule type" value="Genomic_DNA"/>
</dbReference>
<dbReference type="InterPro" id="IPR029030">
    <property type="entry name" value="Caspase-like_dom_sf"/>
</dbReference>
<dbReference type="Proteomes" id="UP001577267">
    <property type="component" value="Unassembled WGS sequence"/>
</dbReference>
<dbReference type="RefSeq" id="WP_375061059.1">
    <property type="nucleotide sequence ID" value="NZ_JBHGBT010000001.1"/>
</dbReference>
<dbReference type="InterPro" id="IPR036465">
    <property type="entry name" value="vWFA_dom_sf"/>
</dbReference>
<protein>
    <submittedName>
        <fullName evidence="4">Caspase family protein</fullName>
    </submittedName>
</protein>
<feature type="region of interest" description="Disordered" evidence="1">
    <location>
        <begin position="215"/>
        <end position="246"/>
    </location>
</feature>
<evidence type="ECO:0000313" key="5">
    <source>
        <dbReference type="Proteomes" id="UP001577267"/>
    </source>
</evidence>